<feature type="transmembrane region" description="Helical" evidence="1">
    <location>
        <begin position="125"/>
        <end position="154"/>
    </location>
</feature>
<reference evidence="3" key="1">
    <citation type="submission" date="2011-02" db="EMBL/GenBank/DDBJ databases">
        <title>The complete genome of Planctomyces brasiliensis DSM 5305.</title>
        <authorList>
            <person name="Lucas S."/>
            <person name="Copeland A."/>
            <person name="Lapidus A."/>
            <person name="Bruce D."/>
            <person name="Goodwin L."/>
            <person name="Pitluck S."/>
            <person name="Kyrpides N."/>
            <person name="Mavromatis K."/>
            <person name="Pagani I."/>
            <person name="Ivanova N."/>
            <person name="Ovchinnikova G."/>
            <person name="Lu M."/>
            <person name="Detter J.C."/>
            <person name="Han C."/>
            <person name="Land M."/>
            <person name="Hauser L."/>
            <person name="Markowitz V."/>
            <person name="Cheng J.-F."/>
            <person name="Hugenholtz P."/>
            <person name="Woyke T."/>
            <person name="Wu D."/>
            <person name="Tindall B."/>
            <person name="Pomrenke H.G."/>
            <person name="Brambilla E."/>
            <person name="Klenk H.-P."/>
            <person name="Eisen J.A."/>
        </authorList>
    </citation>
    <scope>NUCLEOTIDE SEQUENCE [LARGE SCALE GENOMIC DNA]</scope>
    <source>
        <strain evidence="3">ATCC 49424 / DSM 5305 / JCM 21570 / NBRC 103401 / IFAM 1448</strain>
    </source>
</reference>
<feature type="transmembrane region" description="Helical" evidence="1">
    <location>
        <begin position="429"/>
        <end position="450"/>
    </location>
</feature>
<evidence type="ECO:0000256" key="1">
    <source>
        <dbReference type="SAM" id="Phobius"/>
    </source>
</evidence>
<feature type="transmembrane region" description="Helical" evidence="1">
    <location>
        <begin position="286"/>
        <end position="308"/>
    </location>
</feature>
<feature type="transmembrane region" description="Helical" evidence="1">
    <location>
        <begin position="314"/>
        <end position="336"/>
    </location>
</feature>
<keyword evidence="1" id="KW-0472">Membrane</keyword>
<dbReference type="HOGENOM" id="CLU_045669_0_0_0"/>
<feature type="transmembrane region" description="Helical" evidence="1">
    <location>
        <begin position="364"/>
        <end position="383"/>
    </location>
</feature>
<protein>
    <recommendedName>
        <fullName evidence="4">Transmembrane protein</fullName>
    </recommendedName>
</protein>
<dbReference type="Proteomes" id="UP000006860">
    <property type="component" value="Chromosome"/>
</dbReference>
<keyword evidence="1" id="KW-1133">Transmembrane helix</keyword>
<dbReference type="EMBL" id="CP002546">
    <property type="protein sequence ID" value="ADY61079.1"/>
    <property type="molecule type" value="Genomic_DNA"/>
</dbReference>
<dbReference type="AlphaFoldDB" id="F0SN50"/>
<dbReference type="eggNOG" id="ENOG502Z7J6">
    <property type="taxonomic scope" value="Bacteria"/>
</dbReference>
<dbReference type="KEGG" id="pbs:Plabr_3482"/>
<feature type="transmembrane region" description="Helical" evidence="1">
    <location>
        <begin position="175"/>
        <end position="195"/>
    </location>
</feature>
<sequence length="474" mass="52113">MRQNKPTRKCVEEKELLVLSFTVKTSRLVSVFRNRSGVSPVIVSGLADPIFFCLSLLPSMSDLSLNPAAPVADGPAVEDSNVSLPAEASASISDVDEQRNRPSLGSRVWRFVRQIYRGIGSGIEFLFNVFCLVVCLAALAAIPIVNLIPLGMLLAAEGNTARTGRLLPGLPLRHAAGQIGIHVIGALLFLLPLSYLGSFASDAVLIDPGSNTTRILRTVAAVAAVLTFFHLLLSMARGPRLRHFFSPWRNVRWGIARLKQGSLAIELGEGLRGFLVQLELKRHLKLGAVGAIGVLMWTFLPTFLFAVADSSRGGQVLITIFGGFCLAVVLCWVPILQAHYSAEEKFSAYRAVSHARQLFGRSPCLWTLCLLLGFGLSLVLYLFKIAAPPRDAVFLLTPFFIATIYPARLAAGGVYAWSNNRTQKAWWPWRWFWNLACLATCMVYVFLLFFTRNIGAHGKLVLFEQPFLLIPSPF</sequence>
<keyword evidence="3" id="KW-1185">Reference proteome</keyword>
<organism evidence="2 3">
    <name type="scientific">Rubinisphaera brasiliensis (strain ATCC 49424 / DSM 5305 / JCM 21570 / IAM 15109 / NBRC 103401 / IFAM 1448)</name>
    <name type="common">Planctomyces brasiliensis</name>
    <dbReference type="NCBI Taxonomy" id="756272"/>
    <lineage>
        <taxon>Bacteria</taxon>
        <taxon>Pseudomonadati</taxon>
        <taxon>Planctomycetota</taxon>
        <taxon>Planctomycetia</taxon>
        <taxon>Planctomycetales</taxon>
        <taxon>Planctomycetaceae</taxon>
        <taxon>Rubinisphaera</taxon>
    </lineage>
</organism>
<name>F0SN50_RUBBR</name>
<feature type="transmembrane region" description="Helical" evidence="1">
    <location>
        <begin position="395"/>
        <end position="417"/>
    </location>
</feature>
<keyword evidence="1" id="KW-0812">Transmembrane</keyword>
<evidence type="ECO:0000313" key="2">
    <source>
        <dbReference type="EMBL" id="ADY61079.1"/>
    </source>
</evidence>
<proteinExistence type="predicted"/>
<evidence type="ECO:0000313" key="3">
    <source>
        <dbReference type="Proteomes" id="UP000006860"/>
    </source>
</evidence>
<accession>F0SN50</accession>
<feature type="transmembrane region" description="Helical" evidence="1">
    <location>
        <begin position="215"/>
        <end position="233"/>
    </location>
</feature>
<dbReference type="STRING" id="756272.Plabr_3482"/>
<gene>
    <name evidence="2" type="ordered locus">Plabr_3482</name>
</gene>
<evidence type="ECO:0008006" key="4">
    <source>
        <dbReference type="Google" id="ProtNLM"/>
    </source>
</evidence>